<dbReference type="InterPro" id="IPR032466">
    <property type="entry name" value="Metal_Hydrolase"/>
</dbReference>
<keyword evidence="5" id="KW-1185">Reference proteome</keyword>
<feature type="domain" description="Amidohydrolase 3" evidence="3">
    <location>
        <begin position="298"/>
        <end position="359"/>
    </location>
</feature>
<dbReference type="EMBL" id="FQWM01000002">
    <property type="protein sequence ID" value="SHG82201.1"/>
    <property type="molecule type" value="Genomic_DNA"/>
</dbReference>
<dbReference type="Gene3D" id="2.30.40.10">
    <property type="entry name" value="Urease, subunit C, domain 1"/>
    <property type="match status" value="1"/>
</dbReference>
<dbReference type="InterPro" id="IPR013108">
    <property type="entry name" value="Amidohydro_3"/>
</dbReference>
<name>A0A1M5MY55_9RHOB</name>
<dbReference type="RefSeq" id="WP_072791946.1">
    <property type="nucleotide sequence ID" value="NZ_FQWM01000002.1"/>
</dbReference>
<accession>A0A1M5MY55</accession>
<dbReference type="STRING" id="870908.SAMN04488044_1369"/>
<dbReference type="Proteomes" id="UP000184211">
    <property type="component" value="Unassembled WGS sequence"/>
</dbReference>
<evidence type="ECO:0000256" key="2">
    <source>
        <dbReference type="ARBA" id="ARBA00022801"/>
    </source>
</evidence>
<dbReference type="PANTHER" id="PTHR11113:SF14">
    <property type="entry name" value="N-ACETYLGLUCOSAMINE-6-PHOSPHATE DEACETYLASE"/>
    <property type="match status" value="1"/>
</dbReference>
<comment type="similarity">
    <text evidence="1">Belongs to the metallo-dependent hydrolases superfamily. NagA family.</text>
</comment>
<organism evidence="4 5">
    <name type="scientific">Cognatishimia maritima</name>
    <dbReference type="NCBI Taxonomy" id="870908"/>
    <lineage>
        <taxon>Bacteria</taxon>
        <taxon>Pseudomonadati</taxon>
        <taxon>Pseudomonadota</taxon>
        <taxon>Alphaproteobacteria</taxon>
        <taxon>Rhodobacterales</taxon>
        <taxon>Paracoccaceae</taxon>
        <taxon>Cognatishimia</taxon>
    </lineage>
</organism>
<dbReference type="GO" id="GO:0006046">
    <property type="term" value="P:N-acetylglucosamine catabolic process"/>
    <property type="evidence" value="ECO:0007669"/>
    <property type="project" value="TreeGrafter"/>
</dbReference>
<dbReference type="AlphaFoldDB" id="A0A1M5MY55"/>
<dbReference type="PANTHER" id="PTHR11113">
    <property type="entry name" value="N-ACETYLGLUCOSAMINE-6-PHOSPHATE DEACETYLASE"/>
    <property type="match status" value="1"/>
</dbReference>
<reference evidence="5" key="1">
    <citation type="submission" date="2016-11" db="EMBL/GenBank/DDBJ databases">
        <authorList>
            <person name="Varghese N."/>
            <person name="Submissions S."/>
        </authorList>
    </citation>
    <scope>NUCLEOTIDE SEQUENCE [LARGE SCALE GENOMIC DNA]</scope>
    <source>
        <strain evidence="5">DSM 28223</strain>
    </source>
</reference>
<proteinExistence type="inferred from homology"/>
<dbReference type="SUPFAM" id="SSF51338">
    <property type="entry name" value="Composite domain of metallo-dependent hydrolases"/>
    <property type="match status" value="1"/>
</dbReference>
<dbReference type="Gene3D" id="3.20.20.140">
    <property type="entry name" value="Metal-dependent hydrolases"/>
    <property type="match status" value="1"/>
</dbReference>
<dbReference type="InterPro" id="IPR011059">
    <property type="entry name" value="Metal-dep_hydrolase_composite"/>
</dbReference>
<evidence type="ECO:0000259" key="3">
    <source>
        <dbReference type="Pfam" id="PF07969"/>
    </source>
</evidence>
<dbReference type="GO" id="GO:0008448">
    <property type="term" value="F:N-acetylglucosamine-6-phosphate deacetylase activity"/>
    <property type="evidence" value="ECO:0007669"/>
    <property type="project" value="TreeGrafter"/>
</dbReference>
<protein>
    <submittedName>
        <fullName evidence="4">Alpha-D-ribose 1-methylphosphonate 5-triphosphate diphosphatase</fullName>
    </submittedName>
</protein>
<evidence type="ECO:0000313" key="5">
    <source>
        <dbReference type="Proteomes" id="UP000184211"/>
    </source>
</evidence>
<keyword evidence="2" id="KW-0378">Hydrolase</keyword>
<sequence>MHVRLPPLRLTGALTLRDGAMQQRSVALASGRITKGPLPAIDLSGYYVMPGIIDLQSSACENRINDATISPETRATSISIAEKDAARSGVTTAWLSQRWSWEGGARSPDHAEAFARALRMAKPTLETDLRLQLQCEIHAVQSRDRLLELVDREAIDSVLFYNQLQQEDLSKRPTSDYAAARLLAEACRKEVPRHLCRLADRFDTLGVVYGSAQDWEGDTRETYSLIGAKLCAHPKSRSAAALARAVNDPVLLTAQQVLHPAENGSPWAMDAVANGRGVALASGARFDDLATAVFKIVDENVMPLEHAWRMVSKAPANIMRLSDRGEIDFGKRADLVVINQDTRAIEATIARGRITYIHGEARRRFADLLEVPSMAAE</sequence>
<dbReference type="SUPFAM" id="SSF51556">
    <property type="entry name" value="Metallo-dependent hydrolases"/>
    <property type="match status" value="1"/>
</dbReference>
<dbReference type="OrthoDB" id="9785413at2"/>
<dbReference type="Pfam" id="PF07969">
    <property type="entry name" value="Amidohydro_3"/>
    <property type="match status" value="1"/>
</dbReference>
<evidence type="ECO:0000313" key="4">
    <source>
        <dbReference type="EMBL" id="SHG82201.1"/>
    </source>
</evidence>
<evidence type="ECO:0000256" key="1">
    <source>
        <dbReference type="ARBA" id="ARBA00010716"/>
    </source>
</evidence>
<gene>
    <name evidence="4" type="ORF">SAMN04488044_1369</name>
</gene>